<dbReference type="GO" id="GO:0005737">
    <property type="term" value="C:cytoplasm"/>
    <property type="evidence" value="ECO:0007669"/>
    <property type="project" value="TreeGrafter"/>
</dbReference>
<evidence type="ECO:0000259" key="1">
    <source>
        <dbReference type="Pfam" id="PF03446"/>
    </source>
</evidence>
<comment type="caution">
    <text evidence="2">The sequence shown here is derived from an EMBL/GenBank/DDBJ whole genome shotgun (WGS) entry which is preliminary data.</text>
</comment>
<name>A0A2T0MI63_9FLAO</name>
<sequence>MNKSVGVLGCGWLGLPLAQKLVELGYKVFGTTTSASKMELLKQSGIEPYQIALYPDSIEGEIKDFLDNVDVLVINVPPRLRKSNAESYVEKIKLLHSKLMDSSVEHIVFASSTSVYGNIAGEITEDATPQPLTESGKQLLVCEDLLKKDQRFKTTIIRFGGLIGPNRHPVTMLSKKQGLTNGNDPVNLIHLDDCIHIIHTIIKNEYWDETFNAVYPLHPTKKEYYTQEAIKRNLPKPGYEAITSKSIRGIVKSRNFINKSHKFYTSIVS</sequence>
<dbReference type="Proteomes" id="UP000237640">
    <property type="component" value="Unassembled WGS sequence"/>
</dbReference>
<dbReference type="Gene3D" id="3.40.50.720">
    <property type="entry name" value="NAD(P)-binding Rossmann-like Domain"/>
    <property type="match status" value="1"/>
</dbReference>
<accession>A0A2T0MI63</accession>
<dbReference type="Pfam" id="PF03446">
    <property type="entry name" value="NAD_binding_2"/>
    <property type="match status" value="1"/>
</dbReference>
<dbReference type="InterPro" id="IPR006115">
    <property type="entry name" value="6PGDH_NADP-bd"/>
</dbReference>
<proteinExistence type="predicted"/>
<dbReference type="GO" id="GO:0050661">
    <property type="term" value="F:NADP binding"/>
    <property type="evidence" value="ECO:0007669"/>
    <property type="project" value="InterPro"/>
</dbReference>
<gene>
    <name evidence="2" type="ORF">CLV81_1271</name>
</gene>
<dbReference type="PANTHER" id="PTHR48079">
    <property type="entry name" value="PROTEIN YEEZ"/>
    <property type="match status" value="1"/>
</dbReference>
<dbReference type="CDD" id="cd05266">
    <property type="entry name" value="SDR_a4"/>
    <property type="match status" value="1"/>
</dbReference>
<dbReference type="GO" id="GO:0004029">
    <property type="term" value="F:aldehyde dehydrogenase (NAD+) activity"/>
    <property type="evidence" value="ECO:0007669"/>
    <property type="project" value="TreeGrafter"/>
</dbReference>
<reference evidence="2 3" key="1">
    <citation type="submission" date="2018-03" db="EMBL/GenBank/DDBJ databases">
        <title>Genomic Encyclopedia of Archaeal and Bacterial Type Strains, Phase II (KMG-II): from individual species to whole genera.</title>
        <authorList>
            <person name="Goeker M."/>
        </authorList>
    </citation>
    <scope>NUCLEOTIDE SEQUENCE [LARGE SCALE GENOMIC DNA]</scope>
    <source>
        <strain evidence="2 3">DSM 25027</strain>
    </source>
</reference>
<evidence type="ECO:0000313" key="3">
    <source>
        <dbReference type="Proteomes" id="UP000237640"/>
    </source>
</evidence>
<dbReference type="OrthoDB" id="751203at2"/>
<feature type="domain" description="6-phosphogluconate dehydrogenase NADP-binding" evidence="1">
    <location>
        <begin position="5"/>
        <end position="77"/>
    </location>
</feature>
<dbReference type="InterPro" id="IPR051783">
    <property type="entry name" value="NAD(P)-dependent_oxidoreduct"/>
</dbReference>
<keyword evidence="3" id="KW-1185">Reference proteome</keyword>
<dbReference type="PANTHER" id="PTHR48079:SF6">
    <property type="entry name" value="NAD(P)-BINDING DOMAIN-CONTAINING PROTEIN-RELATED"/>
    <property type="match status" value="1"/>
</dbReference>
<dbReference type="AlphaFoldDB" id="A0A2T0MI63"/>
<protein>
    <submittedName>
        <fullName evidence="2">Nucleoside-diphosphate-sugar epimerase</fullName>
    </submittedName>
</protein>
<dbReference type="InterPro" id="IPR036291">
    <property type="entry name" value="NAD(P)-bd_dom_sf"/>
</dbReference>
<dbReference type="EMBL" id="PVYX01000001">
    <property type="protein sequence ID" value="PRX57268.1"/>
    <property type="molecule type" value="Genomic_DNA"/>
</dbReference>
<dbReference type="SUPFAM" id="SSF51735">
    <property type="entry name" value="NAD(P)-binding Rossmann-fold domains"/>
    <property type="match status" value="1"/>
</dbReference>
<evidence type="ECO:0000313" key="2">
    <source>
        <dbReference type="EMBL" id="PRX57268.1"/>
    </source>
</evidence>
<organism evidence="2 3">
    <name type="scientific">Flagellimonas meridianipacifica</name>
    <dbReference type="NCBI Taxonomy" id="1080225"/>
    <lineage>
        <taxon>Bacteria</taxon>
        <taxon>Pseudomonadati</taxon>
        <taxon>Bacteroidota</taxon>
        <taxon>Flavobacteriia</taxon>
        <taxon>Flavobacteriales</taxon>
        <taxon>Flavobacteriaceae</taxon>
        <taxon>Flagellimonas</taxon>
    </lineage>
</organism>
<dbReference type="RefSeq" id="WP_106144170.1">
    <property type="nucleotide sequence ID" value="NZ_PVYX01000001.1"/>
</dbReference>